<accession>X1L961</accession>
<comment type="caution">
    <text evidence="1">The sequence shown here is derived from an EMBL/GenBank/DDBJ whole genome shotgun (WGS) entry which is preliminary data.</text>
</comment>
<name>X1L961_9ZZZZ</name>
<evidence type="ECO:0000313" key="1">
    <source>
        <dbReference type="EMBL" id="GAI15867.1"/>
    </source>
</evidence>
<dbReference type="EMBL" id="BARV01008048">
    <property type="protein sequence ID" value="GAI15867.1"/>
    <property type="molecule type" value="Genomic_DNA"/>
</dbReference>
<dbReference type="AlphaFoldDB" id="X1L961"/>
<protein>
    <submittedName>
        <fullName evidence="1">Uncharacterized protein</fullName>
    </submittedName>
</protein>
<sequence>MPRGRPRARSASPARRTFKEIKVGRFDDELRSIVVDNGASVGQVLDKAGITLSDGEEVNSPSGLALSMNESVKDGAKLIIVGNHKSA</sequence>
<proteinExistence type="predicted"/>
<reference evidence="1" key="1">
    <citation type="journal article" date="2014" name="Front. Microbiol.">
        <title>High frequency of phylogenetically diverse reductive dehalogenase-homologous genes in deep subseafloor sedimentary metagenomes.</title>
        <authorList>
            <person name="Kawai M."/>
            <person name="Futagami T."/>
            <person name="Toyoda A."/>
            <person name="Takaki Y."/>
            <person name="Nishi S."/>
            <person name="Hori S."/>
            <person name="Arai W."/>
            <person name="Tsubouchi T."/>
            <person name="Morono Y."/>
            <person name="Uchiyama I."/>
            <person name="Ito T."/>
            <person name="Fujiyama A."/>
            <person name="Inagaki F."/>
            <person name="Takami H."/>
        </authorList>
    </citation>
    <scope>NUCLEOTIDE SEQUENCE</scope>
    <source>
        <strain evidence="1">Expedition CK06-06</strain>
    </source>
</reference>
<gene>
    <name evidence="1" type="ORF">S06H3_16287</name>
</gene>
<organism evidence="1">
    <name type="scientific">marine sediment metagenome</name>
    <dbReference type="NCBI Taxonomy" id="412755"/>
    <lineage>
        <taxon>unclassified sequences</taxon>
        <taxon>metagenomes</taxon>
        <taxon>ecological metagenomes</taxon>
    </lineage>
</organism>